<accession>A0ABS5PL07</accession>
<comment type="similarity">
    <text evidence="1">Belongs to the ETF alpha-subunit/FixB family.</text>
</comment>
<dbReference type="PROSITE" id="PS00696">
    <property type="entry name" value="ETF_ALPHA"/>
    <property type="match status" value="1"/>
</dbReference>
<dbReference type="SUPFAM" id="SSF52467">
    <property type="entry name" value="DHS-like NAD/FAD-binding domain"/>
    <property type="match status" value="1"/>
</dbReference>
<comment type="caution">
    <text evidence="7">The sequence shown here is derived from an EMBL/GenBank/DDBJ whole genome shotgun (WGS) entry which is preliminary data.</text>
</comment>
<dbReference type="SUPFAM" id="SSF52402">
    <property type="entry name" value="Adenine nucleotide alpha hydrolases-like"/>
    <property type="match status" value="1"/>
</dbReference>
<feature type="domain" description="Electron transfer flavoprotein alpha/beta-subunit N-terminal" evidence="6">
    <location>
        <begin position="9"/>
        <end position="198"/>
    </location>
</feature>
<dbReference type="PIRSF" id="PIRSF000089">
    <property type="entry name" value="Electra_flavoP_a"/>
    <property type="match status" value="1"/>
</dbReference>
<dbReference type="InterPro" id="IPR014730">
    <property type="entry name" value="ETF_a/b_N"/>
</dbReference>
<proteinExistence type="inferred from homology"/>
<keyword evidence="4" id="KW-0274">FAD</keyword>
<gene>
    <name evidence="7" type="ORF">KHM83_04090</name>
</gene>
<dbReference type="PANTHER" id="PTHR43153:SF1">
    <property type="entry name" value="ELECTRON TRANSFER FLAVOPROTEIN SUBUNIT ALPHA, MITOCHONDRIAL"/>
    <property type="match status" value="1"/>
</dbReference>
<dbReference type="InterPro" id="IPR014731">
    <property type="entry name" value="ETF_asu_C"/>
</dbReference>
<evidence type="ECO:0000256" key="1">
    <source>
        <dbReference type="ARBA" id="ARBA00005817"/>
    </source>
</evidence>
<sequence length="339" mass="36757">MSINDYKGVLVFVEQRFNEIQNVSLELLGKGRKIADELGVDVTAVVPGSDISRHAQLLIEYGADKVMLYDNKALELYTTEPYTQVVVKAITEEKPEVVLFGATSIGRDLAPRVSARLQTGLTADCTSLDISEDRLLMMTRPAFGGNIMATIVSPEHRPQMSTVRPGVMTKMEREPGRKGEVVNAKVALEKNNQFVEVVSFEKEVGTKMDIQEATVLVSGGRGIGSADGFEILDGLAKELNGLVSASRAAVDIGWMPHDRQVGQTGKTVRPNLYIACGISGAIQHVAGMEESDLIIAINKDKDAPIFEIADLGIVGEVQKVLPLVIEEIKKINAAKVIED</sequence>
<dbReference type="Pfam" id="PF00766">
    <property type="entry name" value="ETF_alpha"/>
    <property type="match status" value="1"/>
</dbReference>
<evidence type="ECO:0000259" key="6">
    <source>
        <dbReference type="SMART" id="SM00893"/>
    </source>
</evidence>
<evidence type="ECO:0000313" key="8">
    <source>
        <dbReference type="Proteomes" id="UP000746471"/>
    </source>
</evidence>
<dbReference type="InterPro" id="IPR033947">
    <property type="entry name" value="ETF_alpha_N"/>
</dbReference>
<keyword evidence="2" id="KW-0813">Transport</keyword>
<evidence type="ECO:0000256" key="4">
    <source>
        <dbReference type="ARBA" id="ARBA00022827"/>
    </source>
</evidence>
<evidence type="ECO:0000313" key="7">
    <source>
        <dbReference type="EMBL" id="MBS7525855.1"/>
    </source>
</evidence>
<dbReference type="Pfam" id="PF01012">
    <property type="entry name" value="ETF"/>
    <property type="match status" value="1"/>
</dbReference>
<dbReference type="InterPro" id="IPR018206">
    <property type="entry name" value="ETF_asu_C_CS"/>
</dbReference>
<dbReference type="Proteomes" id="UP000746471">
    <property type="component" value="Unassembled WGS sequence"/>
</dbReference>
<organism evidence="7 8">
    <name type="scientific">Fusibacter paucivorans</name>
    <dbReference type="NCBI Taxonomy" id="76009"/>
    <lineage>
        <taxon>Bacteria</taxon>
        <taxon>Bacillati</taxon>
        <taxon>Bacillota</taxon>
        <taxon>Clostridia</taxon>
        <taxon>Eubacteriales</taxon>
        <taxon>Eubacteriales Family XII. Incertae Sedis</taxon>
        <taxon>Fusibacter</taxon>
    </lineage>
</organism>
<keyword evidence="3" id="KW-0285">Flavoprotein</keyword>
<dbReference type="RefSeq" id="WP_213235639.1">
    <property type="nucleotide sequence ID" value="NZ_JAHBCL010000005.1"/>
</dbReference>
<evidence type="ECO:0000256" key="2">
    <source>
        <dbReference type="ARBA" id="ARBA00022448"/>
    </source>
</evidence>
<dbReference type="CDD" id="cd01715">
    <property type="entry name" value="ETF_alpha"/>
    <property type="match status" value="1"/>
</dbReference>
<dbReference type="Gene3D" id="3.40.50.1220">
    <property type="entry name" value="TPP-binding domain"/>
    <property type="match status" value="1"/>
</dbReference>
<name>A0ABS5PL07_9FIRM</name>
<dbReference type="InterPro" id="IPR029035">
    <property type="entry name" value="DHS-like_NAD/FAD-binding_dom"/>
</dbReference>
<evidence type="ECO:0000256" key="3">
    <source>
        <dbReference type="ARBA" id="ARBA00022630"/>
    </source>
</evidence>
<keyword evidence="5" id="KW-0249">Electron transport</keyword>
<reference evidence="7 8" key="1">
    <citation type="submission" date="2021-05" db="EMBL/GenBank/DDBJ databases">
        <title>Fusibacter ferrireducens sp. nov., an anaerobic, sulfur- and Fe-reducing bacterium isolated from the mangrove sediment.</title>
        <authorList>
            <person name="Qiu D."/>
        </authorList>
    </citation>
    <scope>NUCLEOTIDE SEQUENCE [LARGE SCALE GENOMIC DNA]</scope>
    <source>
        <strain evidence="7 8">DSM 12116</strain>
    </source>
</reference>
<evidence type="ECO:0000256" key="5">
    <source>
        <dbReference type="ARBA" id="ARBA00022982"/>
    </source>
</evidence>
<dbReference type="SMART" id="SM00893">
    <property type="entry name" value="ETF"/>
    <property type="match status" value="1"/>
</dbReference>
<keyword evidence="8" id="KW-1185">Reference proteome</keyword>
<dbReference type="PANTHER" id="PTHR43153">
    <property type="entry name" value="ELECTRON TRANSFER FLAVOPROTEIN ALPHA"/>
    <property type="match status" value="1"/>
</dbReference>
<dbReference type="EMBL" id="JAHBCL010000005">
    <property type="protein sequence ID" value="MBS7525855.1"/>
    <property type="molecule type" value="Genomic_DNA"/>
</dbReference>
<dbReference type="InterPro" id="IPR014729">
    <property type="entry name" value="Rossmann-like_a/b/a_fold"/>
</dbReference>
<protein>
    <submittedName>
        <fullName evidence="7">Electron transfer flavoprotein subunit alpha/FixB family protein</fullName>
    </submittedName>
</protein>
<dbReference type="InterPro" id="IPR001308">
    <property type="entry name" value="ETF_a/FixB"/>
</dbReference>
<dbReference type="Gene3D" id="3.40.50.620">
    <property type="entry name" value="HUPs"/>
    <property type="match status" value="1"/>
</dbReference>